<protein>
    <submittedName>
        <fullName evidence="10">Adenovirus E1B 19 kDa protein-interacting 3-like</fullName>
    </submittedName>
</protein>
<accession>A0AA36F0C6</accession>
<dbReference type="Pfam" id="PF06553">
    <property type="entry name" value="BNIP3"/>
    <property type="match status" value="1"/>
</dbReference>
<evidence type="ECO:0000256" key="6">
    <source>
        <dbReference type="ARBA" id="ARBA00022989"/>
    </source>
</evidence>
<comment type="subcellular location">
    <subcellularLocation>
        <location evidence="1">Membrane</location>
        <topology evidence="1">Single-pass membrane protein</topology>
    </subcellularLocation>
    <subcellularLocation>
        <location evidence="2">Mitochondrion membrane</location>
    </subcellularLocation>
</comment>
<evidence type="ECO:0000313" key="11">
    <source>
        <dbReference type="Proteomes" id="UP001162480"/>
    </source>
</evidence>
<evidence type="ECO:0000256" key="5">
    <source>
        <dbReference type="ARBA" id="ARBA00022703"/>
    </source>
</evidence>
<dbReference type="InterPro" id="IPR010548">
    <property type="entry name" value="BNIP3"/>
</dbReference>
<dbReference type="GO" id="GO:0043065">
    <property type="term" value="P:positive regulation of apoptotic process"/>
    <property type="evidence" value="ECO:0007669"/>
    <property type="project" value="InterPro"/>
</dbReference>
<evidence type="ECO:0000256" key="7">
    <source>
        <dbReference type="ARBA" id="ARBA00023128"/>
    </source>
</evidence>
<evidence type="ECO:0000256" key="4">
    <source>
        <dbReference type="ARBA" id="ARBA00022692"/>
    </source>
</evidence>
<evidence type="ECO:0000256" key="2">
    <source>
        <dbReference type="ARBA" id="ARBA00004325"/>
    </source>
</evidence>
<keyword evidence="6" id="KW-1133">Transmembrane helix</keyword>
<organism evidence="10 11">
    <name type="scientific">Octopus vulgaris</name>
    <name type="common">Common octopus</name>
    <dbReference type="NCBI Taxonomy" id="6645"/>
    <lineage>
        <taxon>Eukaryota</taxon>
        <taxon>Metazoa</taxon>
        <taxon>Spiralia</taxon>
        <taxon>Lophotrochozoa</taxon>
        <taxon>Mollusca</taxon>
        <taxon>Cephalopoda</taxon>
        <taxon>Coleoidea</taxon>
        <taxon>Octopodiformes</taxon>
        <taxon>Octopoda</taxon>
        <taxon>Incirrata</taxon>
        <taxon>Octopodidae</taxon>
        <taxon>Octopus</taxon>
    </lineage>
</organism>
<dbReference type="AlphaFoldDB" id="A0AA36F0C6"/>
<keyword evidence="7" id="KW-0496">Mitochondrion</keyword>
<feature type="compositionally biased region" description="Low complexity" evidence="9">
    <location>
        <begin position="48"/>
        <end position="64"/>
    </location>
</feature>
<dbReference type="PANTHER" id="PTHR15186:SF5">
    <property type="entry name" value="BNIP3, ISOFORM A"/>
    <property type="match status" value="1"/>
</dbReference>
<proteinExistence type="inferred from homology"/>
<evidence type="ECO:0000256" key="1">
    <source>
        <dbReference type="ARBA" id="ARBA00004167"/>
    </source>
</evidence>
<keyword evidence="8" id="KW-0472">Membrane</keyword>
<keyword evidence="5" id="KW-0053">Apoptosis</keyword>
<dbReference type="EMBL" id="OX597815">
    <property type="protein sequence ID" value="CAI9718865.1"/>
    <property type="molecule type" value="Genomic_DNA"/>
</dbReference>
<dbReference type="GO" id="GO:0097345">
    <property type="term" value="P:mitochondrial outer membrane permeabilization"/>
    <property type="evidence" value="ECO:0007669"/>
    <property type="project" value="TreeGrafter"/>
</dbReference>
<dbReference type="PANTHER" id="PTHR15186">
    <property type="entry name" value="RE48077P"/>
    <property type="match status" value="1"/>
</dbReference>
<feature type="region of interest" description="Disordered" evidence="9">
    <location>
        <begin position="48"/>
        <end position="83"/>
    </location>
</feature>
<sequence>MADNQFSELDDDLTGSWVELCHQSLPAETDTFSESIHNGNMEKLLMEAQQESCSSSQANSAVSSNRGSPKISNSPKEWATHEMSQGESVGTDWIWDWSSRPEIQPVGMFMYLKKYCNWAAVIAHHALD</sequence>
<reference evidence="10" key="1">
    <citation type="submission" date="2023-08" db="EMBL/GenBank/DDBJ databases">
        <authorList>
            <person name="Alioto T."/>
            <person name="Alioto T."/>
            <person name="Gomez Garrido J."/>
        </authorList>
    </citation>
    <scope>NUCLEOTIDE SEQUENCE</scope>
</reference>
<evidence type="ECO:0000256" key="3">
    <source>
        <dbReference type="ARBA" id="ARBA00007710"/>
    </source>
</evidence>
<dbReference type="GO" id="GO:0042802">
    <property type="term" value="F:identical protein binding"/>
    <property type="evidence" value="ECO:0007669"/>
    <property type="project" value="UniProtKB-ARBA"/>
</dbReference>
<keyword evidence="11" id="KW-1185">Reference proteome</keyword>
<dbReference type="GO" id="GO:0005741">
    <property type="term" value="C:mitochondrial outer membrane"/>
    <property type="evidence" value="ECO:0007669"/>
    <property type="project" value="TreeGrafter"/>
</dbReference>
<feature type="compositionally biased region" description="Polar residues" evidence="9">
    <location>
        <begin position="65"/>
        <end position="75"/>
    </location>
</feature>
<dbReference type="GO" id="GO:0005634">
    <property type="term" value="C:nucleus"/>
    <property type="evidence" value="ECO:0007669"/>
    <property type="project" value="TreeGrafter"/>
</dbReference>
<evidence type="ECO:0000313" key="10">
    <source>
        <dbReference type="EMBL" id="CAI9718865.1"/>
    </source>
</evidence>
<name>A0AA36F0C6_OCTVU</name>
<keyword evidence="4" id="KW-0812">Transmembrane</keyword>
<gene>
    <name evidence="10" type="ORF">OCTVUL_1B028494</name>
</gene>
<comment type="similarity">
    <text evidence="3">Belongs to the NIP3 family.</text>
</comment>
<evidence type="ECO:0000256" key="8">
    <source>
        <dbReference type="ARBA" id="ARBA00023136"/>
    </source>
</evidence>
<evidence type="ECO:0000256" key="9">
    <source>
        <dbReference type="SAM" id="MobiDB-lite"/>
    </source>
</evidence>
<dbReference type="Proteomes" id="UP001162480">
    <property type="component" value="Chromosome 2"/>
</dbReference>